<sequence length="105" mass="11015">MLPASLHSGVLHFASPNRMFPPKLDLADGRQESSSDHWLQQQMKKAMSHLPSDLEVVPSPLLLEEMELAPAGPGSGRGGSLYVPVSGGGEDAAPICRAVSAAVDL</sequence>
<evidence type="ECO:0000313" key="2">
    <source>
        <dbReference type="Proteomes" id="UP001345963"/>
    </source>
</evidence>
<reference evidence="1 2" key="1">
    <citation type="submission" date="2021-07" db="EMBL/GenBank/DDBJ databases">
        <authorList>
            <person name="Palmer J.M."/>
        </authorList>
    </citation>
    <scope>NUCLEOTIDE SEQUENCE [LARGE SCALE GENOMIC DNA]</scope>
    <source>
        <strain evidence="1 2">AT_MEX2019</strain>
        <tissue evidence="1">Muscle</tissue>
    </source>
</reference>
<evidence type="ECO:0000313" key="1">
    <source>
        <dbReference type="EMBL" id="MED6234499.1"/>
    </source>
</evidence>
<comment type="caution">
    <text evidence="1">The sequence shown here is derived from an EMBL/GenBank/DDBJ whole genome shotgun (WGS) entry which is preliminary data.</text>
</comment>
<keyword evidence="2" id="KW-1185">Reference proteome</keyword>
<dbReference type="EMBL" id="JAHUTI010009165">
    <property type="protein sequence ID" value="MED6234499.1"/>
    <property type="molecule type" value="Genomic_DNA"/>
</dbReference>
<dbReference type="Proteomes" id="UP001345963">
    <property type="component" value="Unassembled WGS sequence"/>
</dbReference>
<organism evidence="1 2">
    <name type="scientific">Ataeniobius toweri</name>
    <dbReference type="NCBI Taxonomy" id="208326"/>
    <lineage>
        <taxon>Eukaryota</taxon>
        <taxon>Metazoa</taxon>
        <taxon>Chordata</taxon>
        <taxon>Craniata</taxon>
        <taxon>Vertebrata</taxon>
        <taxon>Euteleostomi</taxon>
        <taxon>Actinopterygii</taxon>
        <taxon>Neopterygii</taxon>
        <taxon>Teleostei</taxon>
        <taxon>Neoteleostei</taxon>
        <taxon>Acanthomorphata</taxon>
        <taxon>Ovalentaria</taxon>
        <taxon>Atherinomorphae</taxon>
        <taxon>Cyprinodontiformes</taxon>
        <taxon>Goodeidae</taxon>
        <taxon>Ataeniobius</taxon>
    </lineage>
</organism>
<gene>
    <name evidence="1" type="ORF">ATANTOWER_031922</name>
</gene>
<protein>
    <submittedName>
        <fullName evidence="1">Uncharacterized protein</fullName>
    </submittedName>
</protein>
<name>A0ABU7A8S2_9TELE</name>
<accession>A0ABU7A8S2</accession>
<proteinExistence type="predicted"/>